<proteinExistence type="predicted"/>
<protein>
    <recommendedName>
        <fullName evidence="7">Reverse transcriptase RNase H-like domain-containing protein</fullName>
    </recommendedName>
</protein>
<keyword evidence="5" id="KW-0378">Hydrolase</keyword>
<keyword evidence="9" id="KW-1185">Reference proteome</keyword>
<keyword evidence="2" id="KW-0548">Nucleotidyltransferase</keyword>
<evidence type="ECO:0000256" key="6">
    <source>
        <dbReference type="ARBA" id="ARBA00022918"/>
    </source>
</evidence>
<evidence type="ECO:0000259" key="7">
    <source>
        <dbReference type="Pfam" id="PF17917"/>
    </source>
</evidence>
<evidence type="ECO:0000256" key="3">
    <source>
        <dbReference type="ARBA" id="ARBA00022722"/>
    </source>
</evidence>
<dbReference type="Proteomes" id="UP001279734">
    <property type="component" value="Unassembled WGS sequence"/>
</dbReference>
<dbReference type="InterPro" id="IPR041373">
    <property type="entry name" value="RT_RNaseH"/>
</dbReference>
<accession>A0AAD3S4M6</accession>
<sequence>MSKGSRAIAPLSRFLAKSGDKYSPFSRLYVKRNPTDSCGEWSALSRIGSTWPPPFVGVMSRLDKPSVYYVSKMLTGPETRYSRTEKLALALIYSARKLRPYFQAHRIVVLTDQPLKTILQKPDVSGRLVKWAIELGEFDVEFQPRPAIKAQALADFLVETAIPALDEQPTEDEETFRRNPENGCSTRRMIYGRWQ</sequence>
<name>A0AAD3S4M6_NEPGR</name>
<dbReference type="GO" id="GO:0003964">
    <property type="term" value="F:RNA-directed DNA polymerase activity"/>
    <property type="evidence" value="ECO:0007669"/>
    <property type="project" value="UniProtKB-KW"/>
</dbReference>
<dbReference type="EMBL" id="BSYO01000005">
    <property type="protein sequence ID" value="GMH04323.1"/>
    <property type="molecule type" value="Genomic_DNA"/>
</dbReference>
<dbReference type="InterPro" id="IPR043502">
    <property type="entry name" value="DNA/RNA_pol_sf"/>
</dbReference>
<keyword evidence="4" id="KW-0255">Endonuclease</keyword>
<dbReference type="GO" id="GO:0016787">
    <property type="term" value="F:hydrolase activity"/>
    <property type="evidence" value="ECO:0007669"/>
    <property type="project" value="UniProtKB-KW"/>
</dbReference>
<reference evidence="8" key="1">
    <citation type="submission" date="2023-05" db="EMBL/GenBank/DDBJ databases">
        <title>Nepenthes gracilis genome sequencing.</title>
        <authorList>
            <person name="Fukushima K."/>
        </authorList>
    </citation>
    <scope>NUCLEOTIDE SEQUENCE</scope>
    <source>
        <strain evidence="8">SING2019-196</strain>
    </source>
</reference>
<evidence type="ECO:0000256" key="2">
    <source>
        <dbReference type="ARBA" id="ARBA00022695"/>
    </source>
</evidence>
<dbReference type="Pfam" id="PF17917">
    <property type="entry name" value="RT_RNaseH"/>
    <property type="match status" value="1"/>
</dbReference>
<dbReference type="GO" id="GO:0004519">
    <property type="term" value="F:endonuclease activity"/>
    <property type="evidence" value="ECO:0007669"/>
    <property type="project" value="UniProtKB-KW"/>
</dbReference>
<organism evidence="8 9">
    <name type="scientific">Nepenthes gracilis</name>
    <name type="common">Slender pitcher plant</name>
    <dbReference type="NCBI Taxonomy" id="150966"/>
    <lineage>
        <taxon>Eukaryota</taxon>
        <taxon>Viridiplantae</taxon>
        <taxon>Streptophyta</taxon>
        <taxon>Embryophyta</taxon>
        <taxon>Tracheophyta</taxon>
        <taxon>Spermatophyta</taxon>
        <taxon>Magnoliopsida</taxon>
        <taxon>eudicotyledons</taxon>
        <taxon>Gunneridae</taxon>
        <taxon>Pentapetalae</taxon>
        <taxon>Caryophyllales</taxon>
        <taxon>Nepenthaceae</taxon>
        <taxon>Nepenthes</taxon>
    </lineage>
</organism>
<comment type="caution">
    <text evidence="8">The sequence shown here is derived from an EMBL/GenBank/DDBJ whole genome shotgun (WGS) entry which is preliminary data.</text>
</comment>
<dbReference type="SUPFAM" id="SSF56672">
    <property type="entry name" value="DNA/RNA polymerases"/>
    <property type="match status" value="1"/>
</dbReference>
<keyword evidence="1" id="KW-0808">Transferase</keyword>
<dbReference type="PANTHER" id="PTHR48475:SF2">
    <property type="entry name" value="RIBONUCLEASE H"/>
    <property type="match status" value="1"/>
</dbReference>
<evidence type="ECO:0000256" key="1">
    <source>
        <dbReference type="ARBA" id="ARBA00022679"/>
    </source>
</evidence>
<evidence type="ECO:0000256" key="4">
    <source>
        <dbReference type="ARBA" id="ARBA00022759"/>
    </source>
</evidence>
<gene>
    <name evidence="8" type="ORF">Nepgr_006162</name>
</gene>
<dbReference type="PANTHER" id="PTHR48475">
    <property type="entry name" value="RIBONUCLEASE H"/>
    <property type="match status" value="1"/>
</dbReference>
<keyword evidence="3" id="KW-0540">Nuclease</keyword>
<dbReference type="AlphaFoldDB" id="A0AAD3S4M6"/>
<evidence type="ECO:0000256" key="5">
    <source>
        <dbReference type="ARBA" id="ARBA00022801"/>
    </source>
</evidence>
<keyword evidence="6" id="KW-0695">RNA-directed DNA polymerase</keyword>
<feature type="domain" description="Reverse transcriptase RNase H-like" evidence="7">
    <location>
        <begin position="66"/>
        <end position="138"/>
    </location>
</feature>
<evidence type="ECO:0000313" key="9">
    <source>
        <dbReference type="Proteomes" id="UP001279734"/>
    </source>
</evidence>
<evidence type="ECO:0000313" key="8">
    <source>
        <dbReference type="EMBL" id="GMH04323.1"/>
    </source>
</evidence>